<proteinExistence type="predicted"/>
<name>A0A8S0X426_9FIRM</name>
<evidence type="ECO:0000313" key="2">
    <source>
        <dbReference type="EMBL" id="CAA7600520.1"/>
    </source>
</evidence>
<dbReference type="AlphaFoldDB" id="A0A8S0X426"/>
<dbReference type="KEGG" id="aacx:DEACI_1173"/>
<dbReference type="Proteomes" id="UP000836597">
    <property type="component" value="Chromosome"/>
</dbReference>
<dbReference type="EMBL" id="CDGJ01000032">
    <property type="protein sequence ID" value="CEJ06654.1"/>
    <property type="molecule type" value="Genomic_DNA"/>
</dbReference>
<reference evidence="3" key="1">
    <citation type="submission" date="2014-11" db="EMBL/GenBank/DDBJ databases">
        <authorList>
            <person name="Hornung B.V."/>
        </authorList>
    </citation>
    <scope>NUCLEOTIDE SEQUENCE</scope>
    <source>
        <strain evidence="3">INE</strain>
    </source>
</reference>
<reference evidence="2" key="2">
    <citation type="submission" date="2020-01" db="EMBL/GenBank/DDBJ databases">
        <authorList>
            <person name="Hornung B."/>
        </authorList>
    </citation>
    <scope>NUCLEOTIDE SEQUENCE</scope>
    <source>
        <strain evidence="2">PacBioINE</strain>
    </source>
</reference>
<protein>
    <submittedName>
        <fullName evidence="2">Uncharacterized protein</fullName>
    </submittedName>
</protein>
<accession>A0A8S0X426</accession>
<gene>
    <name evidence="3" type="ORF">DEACI_1103</name>
    <name evidence="2" type="ORF">DEACI_1173</name>
</gene>
<organism evidence="2">
    <name type="scientific">Acididesulfobacillus acetoxydans</name>
    <dbReference type="NCBI Taxonomy" id="1561005"/>
    <lineage>
        <taxon>Bacteria</taxon>
        <taxon>Bacillati</taxon>
        <taxon>Bacillota</taxon>
        <taxon>Clostridia</taxon>
        <taxon>Eubacteriales</taxon>
        <taxon>Peptococcaceae</taxon>
        <taxon>Acididesulfobacillus</taxon>
    </lineage>
</organism>
<evidence type="ECO:0000313" key="4">
    <source>
        <dbReference type="Proteomes" id="UP001071230"/>
    </source>
</evidence>
<feature type="transmembrane region" description="Helical" evidence="1">
    <location>
        <begin position="31"/>
        <end position="56"/>
    </location>
</feature>
<keyword evidence="1" id="KW-1133">Transmembrane helix</keyword>
<evidence type="ECO:0000256" key="1">
    <source>
        <dbReference type="SAM" id="Phobius"/>
    </source>
</evidence>
<dbReference type="Proteomes" id="UP001071230">
    <property type="component" value="Unassembled WGS sequence"/>
</dbReference>
<dbReference type="EMBL" id="LR746496">
    <property type="protein sequence ID" value="CAA7600520.1"/>
    <property type="molecule type" value="Genomic_DNA"/>
</dbReference>
<sequence>MFGGTAGHYPNISPAGAPPHVGPITSGFCPLVVPVAGGVGVGVGAGIIAIAILILIRFRHPQPQTPYPPYSFLACVRPTAGMPLVAK</sequence>
<keyword evidence="4" id="KW-1185">Reference proteome</keyword>
<keyword evidence="1" id="KW-0472">Membrane</keyword>
<evidence type="ECO:0000313" key="3">
    <source>
        <dbReference type="EMBL" id="CEJ06654.1"/>
    </source>
</evidence>
<keyword evidence="1" id="KW-0812">Transmembrane</keyword>